<evidence type="ECO:0000313" key="3">
    <source>
        <dbReference type="EMBL" id="KAA2261969.1"/>
    </source>
</evidence>
<dbReference type="RefSeq" id="WP_149850131.1">
    <property type="nucleotide sequence ID" value="NZ_VUOB01000023.1"/>
</dbReference>
<evidence type="ECO:0000259" key="2">
    <source>
        <dbReference type="Pfam" id="PF11716"/>
    </source>
</evidence>
<dbReference type="InterPro" id="IPR013917">
    <property type="entry name" value="tRNA_wybutosine-synth"/>
</dbReference>
<dbReference type="InterPro" id="IPR024344">
    <property type="entry name" value="MDMPI_metal-binding"/>
</dbReference>
<dbReference type="OrthoDB" id="113180at2"/>
<dbReference type="AlphaFoldDB" id="A0A5B2XFX2"/>
<dbReference type="NCBIfam" id="TIGR03084">
    <property type="entry name" value="TIGR03084 family metal-binding protein"/>
    <property type="match status" value="1"/>
</dbReference>
<dbReference type="Gene3D" id="1.20.120.450">
    <property type="entry name" value="dinb family like domain"/>
    <property type="match status" value="1"/>
</dbReference>
<evidence type="ECO:0000313" key="4">
    <source>
        <dbReference type="Proteomes" id="UP000323454"/>
    </source>
</evidence>
<accession>A0A5B2XFX2</accession>
<comment type="caution">
    <text evidence="3">The sequence shown here is derived from an EMBL/GenBank/DDBJ whole genome shotgun (WGS) entry which is preliminary data.</text>
</comment>
<protein>
    <submittedName>
        <fullName evidence="3">TIGR03084 family protein</fullName>
    </submittedName>
</protein>
<reference evidence="3 4" key="1">
    <citation type="submission" date="2019-09" db="EMBL/GenBank/DDBJ databases">
        <title>Goodfellowia gen. nov., a new genus of the Pseudonocardineae related to Actinoalloteichus, containing Goodfellowia coeruleoviolacea gen. nov., comb. nov. gen. nov., comb. nov.</title>
        <authorList>
            <person name="Labeda D."/>
        </authorList>
    </citation>
    <scope>NUCLEOTIDE SEQUENCE [LARGE SCALE GENOMIC DNA]</scope>
    <source>
        <strain evidence="3 4">AN110305</strain>
    </source>
</reference>
<organism evidence="3 4">
    <name type="scientific">Solihabitans fulvus</name>
    <dbReference type="NCBI Taxonomy" id="1892852"/>
    <lineage>
        <taxon>Bacteria</taxon>
        <taxon>Bacillati</taxon>
        <taxon>Actinomycetota</taxon>
        <taxon>Actinomycetes</taxon>
        <taxon>Pseudonocardiales</taxon>
        <taxon>Pseudonocardiaceae</taxon>
        <taxon>Solihabitans</taxon>
    </lineage>
</organism>
<name>A0A5B2XFX2_9PSEU</name>
<proteinExistence type="predicted"/>
<keyword evidence="4" id="KW-1185">Reference proteome</keyword>
<dbReference type="Pfam" id="PF08608">
    <property type="entry name" value="Wyosine_form"/>
    <property type="match status" value="1"/>
</dbReference>
<feature type="domain" description="Mycothiol-dependent maleylpyruvate isomerase metal-binding" evidence="2">
    <location>
        <begin position="11"/>
        <end position="147"/>
    </location>
</feature>
<dbReference type="Pfam" id="PF11716">
    <property type="entry name" value="MDMPI_N"/>
    <property type="match status" value="1"/>
</dbReference>
<dbReference type="NCBIfam" id="TIGR03083">
    <property type="entry name" value="maleylpyruvate isomerase family mycothiol-dependent enzyme"/>
    <property type="match status" value="1"/>
</dbReference>
<dbReference type="Proteomes" id="UP000323454">
    <property type="component" value="Unassembled WGS sequence"/>
</dbReference>
<dbReference type="InterPro" id="IPR034660">
    <property type="entry name" value="DinB/YfiT-like"/>
</dbReference>
<dbReference type="InterPro" id="IPR017518">
    <property type="entry name" value="CHP03084"/>
</dbReference>
<evidence type="ECO:0000259" key="1">
    <source>
        <dbReference type="Pfam" id="PF08608"/>
    </source>
</evidence>
<dbReference type="GO" id="GO:0046872">
    <property type="term" value="F:metal ion binding"/>
    <property type="evidence" value="ECO:0007669"/>
    <property type="project" value="InterPro"/>
</dbReference>
<sequence length="263" mass="27891">MIDVATVLDDLRAEGEDLDTLVSGLPDDAWGTPTPAQGWNIAHQISHLAWTDRVSVLAVTDGTAFADSVRTAMSRSADYVESTAAEGAALPPAELLADWRGRRAGLAAALADVPPGVKIPWFGPPMSPASMATARIMETWAHGQDVADALGVRREPTARLRHISHIGIRTMGFVFALHDLPAPTDPVRVELTGPAGEAWSWGPEDANDRVTGSAVDFCLLATQRRHLDDLALTVRGETAARWLPIAQAFAGPPGAGRKAGQFA</sequence>
<dbReference type="InterPro" id="IPR017517">
    <property type="entry name" value="Maleyloyr_isom"/>
</dbReference>
<reference evidence="3 4" key="2">
    <citation type="submission" date="2019-09" db="EMBL/GenBank/DDBJ databases">
        <authorList>
            <person name="Jin C."/>
        </authorList>
    </citation>
    <scope>NUCLEOTIDE SEQUENCE [LARGE SCALE GENOMIC DNA]</scope>
    <source>
        <strain evidence="3 4">AN110305</strain>
    </source>
</reference>
<feature type="domain" description="tRNA wybutosine-synthesis" evidence="1">
    <location>
        <begin position="183"/>
        <end position="233"/>
    </location>
</feature>
<gene>
    <name evidence="3" type="ORF">F0L68_14820</name>
</gene>
<dbReference type="EMBL" id="VUOB01000023">
    <property type="protein sequence ID" value="KAA2261969.1"/>
    <property type="molecule type" value="Genomic_DNA"/>
</dbReference>
<dbReference type="SUPFAM" id="SSF109854">
    <property type="entry name" value="DinB/YfiT-like putative metalloenzymes"/>
    <property type="match status" value="1"/>
</dbReference>